<reference evidence="1" key="1">
    <citation type="journal article" date="2023" name="G3 (Bethesda)">
        <title>Whole genome assemblies of Zophobas morio and Tenebrio molitor.</title>
        <authorList>
            <person name="Kaur S."/>
            <person name="Stinson S.A."/>
            <person name="diCenzo G.C."/>
        </authorList>
    </citation>
    <scope>NUCLEOTIDE SEQUENCE</scope>
    <source>
        <strain evidence="1">QUZm001</strain>
    </source>
</reference>
<dbReference type="Proteomes" id="UP001168821">
    <property type="component" value="Unassembled WGS sequence"/>
</dbReference>
<keyword evidence="2" id="KW-1185">Reference proteome</keyword>
<evidence type="ECO:0000313" key="2">
    <source>
        <dbReference type="Proteomes" id="UP001168821"/>
    </source>
</evidence>
<sequence>MINHWDEGNPSGLQKFFYLIAARELAWHGGERAHCLLHYFKPEVDSSGNLTGRYEYNLIFSKTRQGGASLTCESKWLIPNRENPDLCPVRLLEKMLARRGEARPLKRIVYF</sequence>
<gene>
    <name evidence="1" type="ORF">Zmor_016069</name>
</gene>
<proteinExistence type="predicted"/>
<organism evidence="1 2">
    <name type="scientific">Zophobas morio</name>
    <dbReference type="NCBI Taxonomy" id="2755281"/>
    <lineage>
        <taxon>Eukaryota</taxon>
        <taxon>Metazoa</taxon>
        <taxon>Ecdysozoa</taxon>
        <taxon>Arthropoda</taxon>
        <taxon>Hexapoda</taxon>
        <taxon>Insecta</taxon>
        <taxon>Pterygota</taxon>
        <taxon>Neoptera</taxon>
        <taxon>Endopterygota</taxon>
        <taxon>Coleoptera</taxon>
        <taxon>Polyphaga</taxon>
        <taxon>Cucujiformia</taxon>
        <taxon>Tenebrionidae</taxon>
        <taxon>Zophobas</taxon>
    </lineage>
</organism>
<dbReference type="AlphaFoldDB" id="A0AA38IL60"/>
<evidence type="ECO:0000313" key="1">
    <source>
        <dbReference type="EMBL" id="KAJ3657034.1"/>
    </source>
</evidence>
<accession>A0AA38IL60</accession>
<protein>
    <submittedName>
        <fullName evidence="1">Uncharacterized protein</fullName>
    </submittedName>
</protein>
<dbReference type="EMBL" id="JALNTZ010000004">
    <property type="protein sequence ID" value="KAJ3657034.1"/>
    <property type="molecule type" value="Genomic_DNA"/>
</dbReference>
<comment type="caution">
    <text evidence="1">The sequence shown here is derived from an EMBL/GenBank/DDBJ whole genome shotgun (WGS) entry which is preliminary data.</text>
</comment>
<name>A0AA38IL60_9CUCU</name>